<gene>
    <name evidence="1" type="ORF">LCGC14_1398400</name>
</gene>
<dbReference type="EMBL" id="LAZR01009110">
    <property type="protein sequence ID" value="KKM74635.1"/>
    <property type="molecule type" value="Genomic_DNA"/>
</dbReference>
<dbReference type="AlphaFoldDB" id="A0A0F9MDD9"/>
<sequence>MKLDAATEARVHLGETLPCPECNWPLKVWTSSVHYEVPVVTCWTSGCGVHEHATPRTDRRRRALDLQRQPRRGSATVTLAPDQLEPDLEARVRLGENIDCPACGNQLQLWRSVTPPIVSCFNVGCVIHYATYGAFGID</sequence>
<comment type="caution">
    <text evidence="1">The sequence shown here is derived from an EMBL/GenBank/DDBJ whole genome shotgun (WGS) entry which is preliminary data.</text>
</comment>
<name>A0A0F9MDD9_9ZZZZ</name>
<proteinExistence type="predicted"/>
<protein>
    <submittedName>
        <fullName evidence="1">Uncharacterized protein</fullName>
    </submittedName>
</protein>
<evidence type="ECO:0000313" key="1">
    <source>
        <dbReference type="EMBL" id="KKM74635.1"/>
    </source>
</evidence>
<organism evidence="1">
    <name type="scientific">marine sediment metagenome</name>
    <dbReference type="NCBI Taxonomy" id="412755"/>
    <lineage>
        <taxon>unclassified sequences</taxon>
        <taxon>metagenomes</taxon>
        <taxon>ecological metagenomes</taxon>
    </lineage>
</organism>
<accession>A0A0F9MDD9</accession>
<reference evidence="1" key="1">
    <citation type="journal article" date="2015" name="Nature">
        <title>Complex archaea that bridge the gap between prokaryotes and eukaryotes.</title>
        <authorList>
            <person name="Spang A."/>
            <person name="Saw J.H."/>
            <person name="Jorgensen S.L."/>
            <person name="Zaremba-Niedzwiedzka K."/>
            <person name="Martijn J."/>
            <person name="Lind A.E."/>
            <person name="van Eijk R."/>
            <person name="Schleper C."/>
            <person name="Guy L."/>
            <person name="Ettema T.J."/>
        </authorList>
    </citation>
    <scope>NUCLEOTIDE SEQUENCE</scope>
</reference>